<evidence type="ECO:0000256" key="8">
    <source>
        <dbReference type="SAM" id="Phobius"/>
    </source>
</evidence>
<dbReference type="GO" id="GO:0004620">
    <property type="term" value="F:phospholipase activity"/>
    <property type="evidence" value="ECO:0007669"/>
    <property type="project" value="InterPro"/>
</dbReference>
<comment type="similarity">
    <text evidence="1 7">Belongs to the phospholipase B-like family.</text>
</comment>
<dbReference type="PANTHER" id="PTHR12370:SF3">
    <property type="entry name" value="PHOSPHOLIPASE B-LIKE 2-RELATED"/>
    <property type="match status" value="1"/>
</dbReference>
<dbReference type="GO" id="GO:0009395">
    <property type="term" value="P:phospholipid catabolic process"/>
    <property type="evidence" value="ECO:0007669"/>
    <property type="project" value="TreeGrafter"/>
</dbReference>
<evidence type="ECO:0000313" key="9">
    <source>
        <dbReference type="Proteomes" id="UP000504629"/>
    </source>
</evidence>
<protein>
    <recommendedName>
        <fullName evidence="7">Phospholipase B-like</fullName>
        <ecNumber evidence="7">3.1.1.-</ecNumber>
    </recommendedName>
</protein>
<keyword evidence="9" id="KW-1185">Reference proteome</keyword>
<dbReference type="RefSeq" id="XP_028042754.1">
    <property type="nucleotide sequence ID" value="XM_028186953.1"/>
</dbReference>
<gene>
    <name evidence="10" type="primary">LOC114252489</name>
</gene>
<evidence type="ECO:0000313" key="10">
    <source>
        <dbReference type="RefSeq" id="XP_028042754.1"/>
    </source>
</evidence>
<keyword evidence="8" id="KW-1133">Transmembrane helix</keyword>
<dbReference type="GeneID" id="114252489"/>
<dbReference type="Gene3D" id="3.60.60.30">
    <property type="match status" value="1"/>
</dbReference>
<evidence type="ECO:0000256" key="1">
    <source>
        <dbReference type="ARBA" id="ARBA00007835"/>
    </source>
</evidence>
<dbReference type="CTD" id="38610"/>
<evidence type="ECO:0000256" key="4">
    <source>
        <dbReference type="ARBA" id="ARBA00022963"/>
    </source>
</evidence>
<keyword evidence="3 7" id="KW-0378">Hydrolase</keyword>
<evidence type="ECO:0000256" key="3">
    <source>
        <dbReference type="ARBA" id="ARBA00022801"/>
    </source>
</evidence>
<dbReference type="KEGG" id="bman:114252489"/>
<proteinExistence type="inferred from homology"/>
<keyword evidence="6" id="KW-0325">Glycoprotein</keyword>
<dbReference type="Pfam" id="PF04916">
    <property type="entry name" value="Phospholip_B"/>
    <property type="match status" value="1"/>
</dbReference>
<dbReference type="AlphaFoldDB" id="A0A6J2KRI4"/>
<comment type="function">
    <text evidence="7">Putative phospholipase.</text>
</comment>
<evidence type="ECO:0000256" key="5">
    <source>
        <dbReference type="ARBA" id="ARBA00023098"/>
    </source>
</evidence>
<sequence length="677" mass="76687">MSKILKVVGASWLQTKISSYVLGILGVLAILALFAGQMERSQEDGNYAATVFYSEKTGYHIEYWGQSNDLAVIPKGVARAYFRMDIDTTGWSILEIETEGSYHDEIQAYAAGIVEGALTWYLIHTHLENTIRYQCDNTPIEKQCNKLRDALTRSLEIWKNRASELSDIDPFWHHVSLHYTQINGILTGWRHGIERSMEPYDSDISDLLWLNSVAEVTELQHKLNISLEDEMLQSIPDISSAFLRIVNGTGDEGPKLFMAQNAAGRYSSMTRILKRYKLNYHKTSKEDSESVPGTSIDFSSYPGSITSQDEFYLVKGNKHRMAVAGTALRNYNNKLWQEVNITEQVPAGPRITAANHLATNVSSWGHIIAKNNSGSASKQWLIVDLNRFDTLSEHHEKQRHGHSEVVTEISNDVKHTIYRSNNSHGKGLVELVEQVPGLTHSADISDAFFEKGYWATYGLPFFKNVAEKTHINKMEALHGKIFSETESPRAVIFQKGYINATTAEEIIKLMRQNNLTENHRSENDTVDVGDINEFEASGYSTVMGVRGDIVDHHKKPYGIIDTKIICATWNKTPVEFIAVSGPPYTEVQANATELRINKGNLAPIYTKEFDNQPTINSIEIRDLVKQQIEEAKQETLDEFNKNIVQPFDWSKSDFVNDTHRGLPDKWAFVSFKPNWSW</sequence>
<keyword evidence="4 7" id="KW-0442">Lipid degradation</keyword>
<dbReference type="InterPro" id="IPR007000">
    <property type="entry name" value="PLipase_B-like"/>
</dbReference>
<keyword evidence="5 7" id="KW-0443">Lipid metabolism</keyword>
<keyword evidence="8" id="KW-0812">Transmembrane</keyword>
<organism evidence="9 10">
    <name type="scientific">Bombyx mandarina</name>
    <name type="common">Wild silk moth</name>
    <name type="synonym">Wild silkworm</name>
    <dbReference type="NCBI Taxonomy" id="7092"/>
    <lineage>
        <taxon>Eukaryota</taxon>
        <taxon>Metazoa</taxon>
        <taxon>Ecdysozoa</taxon>
        <taxon>Arthropoda</taxon>
        <taxon>Hexapoda</taxon>
        <taxon>Insecta</taxon>
        <taxon>Pterygota</taxon>
        <taxon>Neoptera</taxon>
        <taxon>Endopterygota</taxon>
        <taxon>Lepidoptera</taxon>
        <taxon>Glossata</taxon>
        <taxon>Ditrysia</taxon>
        <taxon>Bombycoidea</taxon>
        <taxon>Bombycidae</taxon>
        <taxon>Bombycinae</taxon>
        <taxon>Bombyx</taxon>
    </lineage>
</organism>
<evidence type="ECO:0000256" key="7">
    <source>
        <dbReference type="RuleBase" id="RU364138"/>
    </source>
</evidence>
<keyword evidence="2" id="KW-0732">Signal</keyword>
<dbReference type="PANTHER" id="PTHR12370">
    <property type="entry name" value="PHOSPHOLIPASE B-RELATED"/>
    <property type="match status" value="1"/>
</dbReference>
<name>A0A6J2KRI4_BOMMA</name>
<evidence type="ECO:0000256" key="2">
    <source>
        <dbReference type="ARBA" id="ARBA00022729"/>
    </source>
</evidence>
<keyword evidence="8" id="KW-0472">Membrane</keyword>
<evidence type="ECO:0000256" key="6">
    <source>
        <dbReference type="ARBA" id="ARBA00023180"/>
    </source>
</evidence>
<dbReference type="OrthoDB" id="419508at2759"/>
<feature type="transmembrane region" description="Helical" evidence="8">
    <location>
        <begin position="20"/>
        <end position="38"/>
    </location>
</feature>
<dbReference type="Proteomes" id="UP000504629">
    <property type="component" value="Unplaced"/>
</dbReference>
<dbReference type="EC" id="3.1.1.-" evidence="7"/>
<reference evidence="10" key="1">
    <citation type="submission" date="2025-08" db="UniProtKB">
        <authorList>
            <consortium name="RefSeq"/>
        </authorList>
    </citation>
    <scope>IDENTIFICATION</scope>
    <source>
        <tissue evidence="10">Silk gland</tissue>
    </source>
</reference>
<dbReference type="GO" id="GO:0005576">
    <property type="term" value="C:extracellular region"/>
    <property type="evidence" value="ECO:0007669"/>
    <property type="project" value="TreeGrafter"/>
</dbReference>
<accession>A0A6J2KRI4</accession>